<keyword evidence="2" id="KW-0472">Membrane</keyword>
<feature type="transmembrane region" description="Helical" evidence="2">
    <location>
        <begin position="359"/>
        <end position="380"/>
    </location>
</feature>
<feature type="transmembrane region" description="Helical" evidence="2">
    <location>
        <begin position="224"/>
        <end position="245"/>
    </location>
</feature>
<dbReference type="Pfam" id="PF18943">
    <property type="entry name" value="DUF5690"/>
    <property type="match status" value="1"/>
</dbReference>
<accession>A0ABZ0TJM7</accession>
<keyword evidence="4" id="KW-1185">Reference proteome</keyword>
<feature type="transmembrane region" description="Helical" evidence="2">
    <location>
        <begin position="325"/>
        <end position="347"/>
    </location>
</feature>
<evidence type="ECO:0000256" key="1">
    <source>
        <dbReference type="SAM" id="MobiDB-lite"/>
    </source>
</evidence>
<dbReference type="RefSeq" id="WP_321562496.1">
    <property type="nucleotide sequence ID" value="NZ_CP139558.1"/>
</dbReference>
<dbReference type="Proteomes" id="UP001324380">
    <property type="component" value="Chromosome"/>
</dbReference>
<feature type="transmembrane region" description="Helical" evidence="2">
    <location>
        <begin position="296"/>
        <end position="319"/>
    </location>
</feature>
<dbReference type="SUPFAM" id="SSF103473">
    <property type="entry name" value="MFS general substrate transporter"/>
    <property type="match status" value="1"/>
</dbReference>
<dbReference type="EMBL" id="CP139558">
    <property type="protein sequence ID" value="WPU93360.1"/>
    <property type="molecule type" value="Genomic_DNA"/>
</dbReference>
<protein>
    <submittedName>
        <fullName evidence="3">DUF5690 family protein</fullName>
    </submittedName>
</protein>
<evidence type="ECO:0000313" key="3">
    <source>
        <dbReference type="EMBL" id="WPU93360.1"/>
    </source>
</evidence>
<proteinExistence type="predicted"/>
<evidence type="ECO:0000313" key="4">
    <source>
        <dbReference type="Proteomes" id="UP001324380"/>
    </source>
</evidence>
<gene>
    <name evidence="3" type="ORF">SNE25_28990</name>
</gene>
<feature type="transmembrane region" description="Helical" evidence="2">
    <location>
        <begin position="179"/>
        <end position="203"/>
    </location>
</feature>
<feature type="transmembrane region" description="Helical" evidence="2">
    <location>
        <begin position="400"/>
        <end position="418"/>
    </location>
</feature>
<feature type="region of interest" description="Disordered" evidence="1">
    <location>
        <begin position="424"/>
        <end position="449"/>
    </location>
</feature>
<feature type="transmembrane region" description="Helical" evidence="2">
    <location>
        <begin position="114"/>
        <end position="135"/>
    </location>
</feature>
<feature type="transmembrane region" description="Helical" evidence="2">
    <location>
        <begin position="142"/>
        <end position="159"/>
    </location>
</feature>
<feature type="transmembrane region" description="Helical" evidence="2">
    <location>
        <begin position="88"/>
        <end position="108"/>
    </location>
</feature>
<reference evidence="3 4" key="1">
    <citation type="submission" date="2023-11" db="EMBL/GenBank/DDBJ databases">
        <title>Analysis of the Genomes of Mucilaginibacter gossypii cycad 4 and M. sabulilitoris SNA2: microbes with the potential for plant growth promotion.</title>
        <authorList>
            <person name="Hirsch A.M."/>
            <person name="Humm E."/>
            <person name="Rubbi M."/>
            <person name="Del Vecchio G."/>
            <person name="Ha S.M."/>
            <person name="Pellegrini M."/>
            <person name="Gunsalus R.P."/>
        </authorList>
    </citation>
    <scope>NUCLEOTIDE SEQUENCE [LARGE SCALE GENOMIC DNA]</scope>
    <source>
        <strain evidence="3 4">SNA2</strain>
    </source>
</reference>
<keyword evidence="2" id="KW-0812">Transmembrane</keyword>
<sequence length="449" mass="50251">MNLMHRLRAKVAKWPYALLSVMAAVAAFGLYTSMYAFRKAFAAGTFTGQQYLHIDYKVWLVIAQVVGYTFSKFYGIRFIAEVNSKNRARYILTLIGIAWLALLAFALVPAPYNIIFLFINGFPLGLIWGLVFGYLEGRRSTEFMAAVLSISLIFASGFVKTVGRTLLTVFHVNEYHMPFLTGAIFVLPLLLFVFCMELMPAPTAEDKQQRSERSPMNATERRQFLIRFLPGIILTIIIYVFLTIMRDVRDNFEVEIWADLGVKSNSIYTNIDSVISIIVLIAMSLLILVKKNLRAFSIIHLLIIGGCVLVGISTILFNLKLISPVSWMTMAGLGLYLGYVPYNAIFFERMIATFHYRSNVGFIMYVADSMGYLGSVSILLVKELGRPNISWGNFFKEGVMAVAVVGGICGLLSLIYFLQSAGGSRNSKLKSQNSKKSDPETDDLITSLT</sequence>
<feature type="transmembrane region" description="Helical" evidence="2">
    <location>
        <begin position="267"/>
        <end position="289"/>
    </location>
</feature>
<dbReference type="InterPro" id="IPR036259">
    <property type="entry name" value="MFS_trans_sf"/>
</dbReference>
<feature type="compositionally biased region" description="Low complexity" evidence="1">
    <location>
        <begin position="424"/>
        <end position="434"/>
    </location>
</feature>
<organism evidence="3 4">
    <name type="scientific">Mucilaginibacter sabulilitoris</name>
    <dbReference type="NCBI Taxonomy" id="1173583"/>
    <lineage>
        <taxon>Bacteria</taxon>
        <taxon>Pseudomonadati</taxon>
        <taxon>Bacteroidota</taxon>
        <taxon>Sphingobacteriia</taxon>
        <taxon>Sphingobacteriales</taxon>
        <taxon>Sphingobacteriaceae</taxon>
        <taxon>Mucilaginibacter</taxon>
    </lineage>
</organism>
<dbReference type="InterPro" id="IPR043745">
    <property type="entry name" value="DUF5690"/>
</dbReference>
<keyword evidence="2" id="KW-1133">Transmembrane helix</keyword>
<feature type="transmembrane region" description="Helical" evidence="2">
    <location>
        <begin position="58"/>
        <end position="76"/>
    </location>
</feature>
<name>A0ABZ0TJM7_9SPHI</name>
<evidence type="ECO:0000256" key="2">
    <source>
        <dbReference type="SAM" id="Phobius"/>
    </source>
</evidence>